<dbReference type="PROSITE" id="PS51186">
    <property type="entry name" value="GNAT"/>
    <property type="match status" value="1"/>
</dbReference>
<evidence type="ECO:0000313" key="3">
    <source>
        <dbReference type="Proteomes" id="UP000297447"/>
    </source>
</evidence>
<dbReference type="EMBL" id="SOHE01000029">
    <property type="protein sequence ID" value="TFD52301.1"/>
    <property type="molecule type" value="Genomic_DNA"/>
</dbReference>
<dbReference type="Pfam" id="PF13302">
    <property type="entry name" value="Acetyltransf_3"/>
    <property type="match status" value="1"/>
</dbReference>
<feature type="domain" description="N-acetyltransferase" evidence="1">
    <location>
        <begin position="13"/>
        <end position="167"/>
    </location>
</feature>
<proteinExistence type="predicted"/>
<dbReference type="PANTHER" id="PTHR43792:SF1">
    <property type="entry name" value="N-ACETYLTRANSFERASE DOMAIN-CONTAINING PROTEIN"/>
    <property type="match status" value="1"/>
</dbReference>
<evidence type="ECO:0000259" key="1">
    <source>
        <dbReference type="PROSITE" id="PS51186"/>
    </source>
</evidence>
<comment type="caution">
    <text evidence="2">The sequence shown here is derived from an EMBL/GenBank/DDBJ whole genome shotgun (WGS) entry which is preliminary data.</text>
</comment>
<dbReference type="Proteomes" id="UP000297447">
    <property type="component" value="Unassembled WGS sequence"/>
</dbReference>
<keyword evidence="3" id="KW-1185">Reference proteome</keyword>
<dbReference type="Gene3D" id="3.40.630.30">
    <property type="match status" value="1"/>
</dbReference>
<dbReference type="AlphaFoldDB" id="A0A4R9A4X1"/>
<organism evidence="2 3">
    <name type="scientific">Cryobacterium frigoriphilum</name>
    <dbReference type="NCBI Taxonomy" id="1259150"/>
    <lineage>
        <taxon>Bacteria</taxon>
        <taxon>Bacillati</taxon>
        <taxon>Actinomycetota</taxon>
        <taxon>Actinomycetes</taxon>
        <taxon>Micrococcales</taxon>
        <taxon>Microbacteriaceae</taxon>
        <taxon>Cryobacterium</taxon>
    </lineage>
</organism>
<evidence type="ECO:0000313" key="2">
    <source>
        <dbReference type="EMBL" id="TFD52301.1"/>
    </source>
</evidence>
<dbReference type="GO" id="GO:0016747">
    <property type="term" value="F:acyltransferase activity, transferring groups other than amino-acyl groups"/>
    <property type="evidence" value="ECO:0007669"/>
    <property type="project" value="InterPro"/>
</dbReference>
<sequence>MWMAAEPIESERLRLKPLTVWHAARMVGVLADPSIYRFMGGEPPTALTLSMRYRAQVVGHSADGCTGWLNWIITLTETAAPIGFVQATLIDRSQLAADLAWVISPHHQGRGHATEAAAAMVAWLRDHGVSRFAANIHPQHEASAAVARTLGLHATAAVVHGEVRWES</sequence>
<dbReference type="InterPro" id="IPR000182">
    <property type="entry name" value="GNAT_dom"/>
</dbReference>
<dbReference type="InterPro" id="IPR051531">
    <property type="entry name" value="N-acetyltransferase"/>
</dbReference>
<dbReference type="PANTHER" id="PTHR43792">
    <property type="entry name" value="GNAT FAMILY, PUTATIVE (AFU_ORTHOLOGUE AFUA_3G00765)-RELATED-RELATED"/>
    <property type="match status" value="1"/>
</dbReference>
<gene>
    <name evidence="2" type="ORF">E3T55_06495</name>
</gene>
<protein>
    <submittedName>
        <fullName evidence="2">N-acetyltransferase</fullName>
    </submittedName>
</protein>
<accession>A0A4R9A4X1</accession>
<reference evidence="2 3" key="1">
    <citation type="submission" date="2019-03" db="EMBL/GenBank/DDBJ databases">
        <title>Genomics of glacier-inhabiting Cryobacterium strains.</title>
        <authorList>
            <person name="Liu Q."/>
            <person name="Xin Y.-H."/>
        </authorList>
    </citation>
    <scope>NUCLEOTIDE SEQUENCE [LARGE SCALE GENOMIC DNA]</scope>
    <source>
        <strain evidence="2 3">Hh14</strain>
    </source>
</reference>
<dbReference type="SUPFAM" id="SSF55729">
    <property type="entry name" value="Acyl-CoA N-acyltransferases (Nat)"/>
    <property type="match status" value="1"/>
</dbReference>
<dbReference type="OrthoDB" id="4403558at2"/>
<keyword evidence="2" id="KW-0808">Transferase</keyword>
<name>A0A4R9A4X1_9MICO</name>
<dbReference type="InterPro" id="IPR016181">
    <property type="entry name" value="Acyl_CoA_acyltransferase"/>
</dbReference>